<evidence type="ECO:0000313" key="3">
    <source>
        <dbReference type="EMBL" id="CAF0709030.1"/>
    </source>
</evidence>
<keyword evidence="1" id="KW-0732">Signal</keyword>
<dbReference type="SUPFAM" id="SSF56281">
    <property type="entry name" value="Metallo-hydrolase/oxidoreductase"/>
    <property type="match status" value="1"/>
</dbReference>
<keyword evidence="4" id="KW-1185">Reference proteome</keyword>
<comment type="caution">
    <text evidence="3">The sequence shown here is derived from an EMBL/GenBank/DDBJ whole genome shotgun (WGS) entry which is preliminary data.</text>
</comment>
<evidence type="ECO:0000259" key="2">
    <source>
        <dbReference type="SMART" id="SM00849"/>
    </source>
</evidence>
<gene>
    <name evidence="3" type="ORF">OXX778_LOCUS726</name>
</gene>
<dbReference type="Pfam" id="PF00753">
    <property type="entry name" value="Lactamase_B"/>
    <property type="match status" value="1"/>
</dbReference>
<sequence>MNFLILLIKLLSLIFYGYYDGYSKSLLYKNSTVIKIYEKNVVLHTFKPDPYVVSSYVVELKSKLVVFDMQFENQDAKNFLDYCKTLNKPIDRIILSHYHFDHWLGASVFKDEAPIFALNETIDQINEIYIKRKENGFKQPAIDFLKYVRVIKEHSENIDGVEFIFEKILNGENPVTLITRIPSLKTMIVGDLVYNKFYMYVGEVEKIETWIAVLEYFRTNFPYNHILVGHGNPIGQEVYNENIDYLKFVRNVAENTKTLDEYRSRIMQKYPNYGNPGIVNCPFTNFTCPYGQF</sequence>
<feature type="signal peptide" evidence="1">
    <location>
        <begin position="1"/>
        <end position="21"/>
    </location>
</feature>
<protein>
    <recommendedName>
        <fullName evidence="2">Metallo-beta-lactamase domain-containing protein</fullName>
    </recommendedName>
</protein>
<dbReference type="PANTHER" id="PTHR42951:SF20">
    <property type="entry name" value="BETA LACTAMASE"/>
    <property type="match status" value="1"/>
</dbReference>
<proteinExistence type="predicted"/>
<dbReference type="InterPro" id="IPR050855">
    <property type="entry name" value="NDM-1-like"/>
</dbReference>
<dbReference type="InterPro" id="IPR001279">
    <property type="entry name" value="Metallo-B-lactamas"/>
</dbReference>
<dbReference type="PANTHER" id="PTHR42951">
    <property type="entry name" value="METALLO-BETA-LACTAMASE DOMAIN-CONTAINING"/>
    <property type="match status" value="1"/>
</dbReference>
<organism evidence="3 4">
    <name type="scientific">Brachionus calyciflorus</name>
    <dbReference type="NCBI Taxonomy" id="104777"/>
    <lineage>
        <taxon>Eukaryota</taxon>
        <taxon>Metazoa</taxon>
        <taxon>Spiralia</taxon>
        <taxon>Gnathifera</taxon>
        <taxon>Rotifera</taxon>
        <taxon>Eurotatoria</taxon>
        <taxon>Monogononta</taxon>
        <taxon>Pseudotrocha</taxon>
        <taxon>Ploima</taxon>
        <taxon>Brachionidae</taxon>
        <taxon>Brachionus</taxon>
    </lineage>
</organism>
<dbReference type="AlphaFoldDB" id="A0A813M2H3"/>
<dbReference type="Gene3D" id="3.60.15.10">
    <property type="entry name" value="Ribonuclease Z/Hydroxyacylglutathione hydrolase-like"/>
    <property type="match status" value="1"/>
</dbReference>
<name>A0A813M2H3_9BILA</name>
<accession>A0A813M2H3</accession>
<dbReference type="SMART" id="SM00849">
    <property type="entry name" value="Lactamase_B"/>
    <property type="match status" value="1"/>
</dbReference>
<feature type="domain" description="Metallo-beta-lactamase" evidence="2">
    <location>
        <begin position="52"/>
        <end position="230"/>
    </location>
</feature>
<evidence type="ECO:0000313" key="4">
    <source>
        <dbReference type="Proteomes" id="UP000663879"/>
    </source>
</evidence>
<dbReference type="OrthoDB" id="536211at2759"/>
<reference evidence="3" key="1">
    <citation type="submission" date="2021-02" db="EMBL/GenBank/DDBJ databases">
        <authorList>
            <person name="Nowell W R."/>
        </authorList>
    </citation>
    <scope>NUCLEOTIDE SEQUENCE</scope>
    <source>
        <strain evidence="3">Ploen Becks lab</strain>
    </source>
</reference>
<dbReference type="Proteomes" id="UP000663879">
    <property type="component" value="Unassembled WGS sequence"/>
</dbReference>
<dbReference type="InterPro" id="IPR036866">
    <property type="entry name" value="RibonucZ/Hydroxyglut_hydro"/>
</dbReference>
<feature type="chain" id="PRO_5032859364" description="Metallo-beta-lactamase domain-containing protein" evidence="1">
    <location>
        <begin position="22"/>
        <end position="293"/>
    </location>
</feature>
<evidence type="ECO:0000256" key="1">
    <source>
        <dbReference type="SAM" id="SignalP"/>
    </source>
</evidence>
<dbReference type="EMBL" id="CAJNOC010000039">
    <property type="protein sequence ID" value="CAF0709030.1"/>
    <property type="molecule type" value="Genomic_DNA"/>
</dbReference>